<dbReference type="Gene3D" id="3.80.10.10">
    <property type="entry name" value="Ribonuclease Inhibitor"/>
    <property type="match status" value="2"/>
</dbReference>
<dbReference type="PANTHER" id="PTHR15454">
    <property type="entry name" value="NISCHARIN RELATED"/>
    <property type="match status" value="1"/>
</dbReference>
<accession>A0AAV1KVA5</accession>
<dbReference type="SUPFAM" id="SSF52540">
    <property type="entry name" value="P-loop containing nucleoside triphosphate hydrolases"/>
    <property type="match status" value="1"/>
</dbReference>
<dbReference type="PANTHER" id="PTHR15454:SF56">
    <property type="entry name" value="PROTEIN PHOSPHATASE 1 REGULATORY SUBUNIT 7-RELATED"/>
    <property type="match status" value="1"/>
</dbReference>
<dbReference type="InterPro" id="IPR032675">
    <property type="entry name" value="LRR_dom_sf"/>
</dbReference>
<name>A0AAV1KVA5_9NEOP</name>
<dbReference type="Gene3D" id="3.40.50.300">
    <property type="entry name" value="P-loop containing nucleotide triphosphate hydrolases"/>
    <property type="match status" value="1"/>
</dbReference>
<evidence type="ECO:0000256" key="1">
    <source>
        <dbReference type="ARBA" id="ARBA00022614"/>
    </source>
</evidence>
<dbReference type="SUPFAM" id="SSF52058">
    <property type="entry name" value="L domain-like"/>
    <property type="match status" value="1"/>
</dbReference>
<evidence type="ECO:0000256" key="2">
    <source>
        <dbReference type="ARBA" id="ARBA00022737"/>
    </source>
</evidence>
<dbReference type="EMBL" id="CAVLGL010000081">
    <property type="protein sequence ID" value="CAK1586971.1"/>
    <property type="molecule type" value="Genomic_DNA"/>
</dbReference>
<gene>
    <name evidence="5" type="ORF">PARMNEM_LOCUS7854</name>
</gene>
<keyword evidence="1" id="KW-0433">Leucine-rich repeat</keyword>
<dbReference type="InterPro" id="IPR008145">
    <property type="entry name" value="GK/Ca_channel_bsu"/>
</dbReference>
<evidence type="ECO:0000259" key="4">
    <source>
        <dbReference type="PROSITE" id="PS50052"/>
    </source>
</evidence>
<evidence type="ECO:0000256" key="3">
    <source>
        <dbReference type="SAM" id="MobiDB-lite"/>
    </source>
</evidence>
<evidence type="ECO:0000313" key="6">
    <source>
        <dbReference type="Proteomes" id="UP001314205"/>
    </source>
</evidence>
<organism evidence="5 6">
    <name type="scientific">Parnassius mnemosyne</name>
    <name type="common">clouded apollo</name>
    <dbReference type="NCBI Taxonomy" id="213953"/>
    <lineage>
        <taxon>Eukaryota</taxon>
        <taxon>Metazoa</taxon>
        <taxon>Ecdysozoa</taxon>
        <taxon>Arthropoda</taxon>
        <taxon>Hexapoda</taxon>
        <taxon>Insecta</taxon>
        <taxon>Pterygota</taxon>
        <taxon>Neoptera</taxon>
        <taxon>Endopterygota</taxon>
        <taxon>Lepidoptera</taxon>
        <taxon>Glossata</taxon>
        <taxon>Ditrysia</taxon>
        <taxon>Papilionoidea</taxon>
        <taxon>Papilionidae</taxon>
        <taxon>Parnassiinae</taxon>
        <taxon>Parnassini</taxon>
        <taxon>Parnassius</taxon>
        <taxon>Driopa</taxon>
    </lineage>
</organism>
<dbReference type="InterPro" id="IPR008144">
    <property type="entry name" value="Guanylate_kin-like_dom"/>
</dbReference>
<dbReference type="PROSITE" id="PS50052">
    <property type="entry name" value="GUANYLATE_KINASE_2"/>
    <property type="match status" value="1"/>
</dbReference>
<dbReference type="InterPro" id="IPR027417">
    <property type="entry name" value="P-loop_NTPase"/>
</dbReference>
<feature type="domain" description="Guanylate kinase-like" evidence="4">
    <location>
        <begin position="468"/>
        <end position="640"/>
    </location>
</feature>
<dbReference type="InterPro" id="IPR025875">
    <property type="entry name" value="Leu-rich_rpt_4"/>
</dbReference>
<dbReference type="Proteomes" id="UP001314205">
    <property type="component" value="Unassembled WGS sequence"/>
</dbReference>
<evidence type="ECO:0000313" key="5">
    <source>
        <dbReference type="EMBL" id="CAK1586971.1"/>
    </source>
</evidence>
<dbReference type="SMART" id="SM00365">
    <property type="entry name" value="LRR_SD22"/>
    <property type="match status" value="2"/>
</dbReference>
<reference evidence="5 6" key="1">
    <citation type="submission" date="2023-11" db="EMBL/GenBank/DDBJ databases">
        <authorList>
            <person name="Hedman E."/>
            <person name="Englund M."/>
            <person name="Stromberg M."/>
            <person name="Nyberg Akerstrom W."/>
            <person name="Nylinder S."/>
            <person name="Jareborg N."/>
            <person name="Kallberg Y."/>
            <person name="Kronander E."/>
        </authorList>
    </citation>
    <scope>NUCLEOTIDE SEQUENCE [LARGE SCALE GENOMIC DNA]</scope>
</reference>
<comment type="caution">
    <text evidence="5">The sequence shown here is derived from an EMBL/GenBank/DDBJ whole genome shotgun (WGS) entry which is preliminary data.</text>
</comment>
<dbReference type="Pfam" id="PF12799">
    <property type="entry name" value="LRR_4"/>
    <property type="match status" value="1"/>
</dbReference>
<proteinExistence type="predicted"/>
<dbReference type="Pfam" id="PF00625">
    <property type="entry name" value="Guanylate_kin"/>
    <property type="match status" value="1"/>
</dbReference>
<dbReference type="AlphaFoldDB" id="A0AAV1KVA5"/>
<dbReference type="GO" id="GO:0005737">
    <property type="term" value="C:cytoplasm"/>
    <property type="evidence" value="ECO:0007669"/>
    <property type="project" value="TreeGrafter"/>
</dbReference>
<keyword evidence="2" id="KW-0677">Repeat</keyword>
<dbReference type="PROSITE" id="PS51450">
    <property type="entry name" value="LRR"/>
    <property type="match status" value="3"/>
</dbReference>
<feature type="region of interest" description="Disordered" evidence="3">
    <location>
        <begin position="1"/>
        <end position="23"/>
    </location>
</feature>
<sequence length="959" mass="109505">MADDYENDVRSLNSNQRTKIGIDPNKEKNNIMFQFSKLTKTLSGGEIKRTSSDICRINYLRARESGISAEGIKLFNNVYPGKEISSQASVSSQTNTEGDILEEQFPINVTNLMNEDQLWGCFYTFPELYSDVYSPVVRIRKPEDVPEIAAGVLTRDLVAACLSYIKRTPILGDFVFIKLDLSSKQIINIDVLQHYKYLVYLDLSSNLLTELFVLSQLPYLQFLSVAYNRLNTVLDYETPQWFLTEVHYKYNSVTKVRDLADFWSITVLDLSHNNIKYISGFENLRYLRRLDLSFNHIKRLENLNHLRLLWLDVSYNNIANFEFNENAGLWSLLDLEYLNLNENNLTCMKIFSGCTRLRELHVRNNRLGVLLEIAVYMRQLRRLTTLDMRSNPVCSTPGYKDVVIRTFPLLLYIDAECLDPIEQRTSNMEMNMDINTFASRRLLRLLYIEQLSKTSVSPFTPPADTTEVPLVVLVGYEAVGKGTLARRLATEYSSNIQLAIQHTTASHHFVDHYIRVSRKKFDDMILNGEFLTYSERDGESYGLSREEAFIKDGRVRLATMDLIGALMLKLRGRQPYLILASHSNKATLSRRQKARKEARILANEKKISMMLPQEISTLQMLLSGRIIVTGILNEILLAVPAPTEHTSSLNTSEYPFMTETEADHKSVKAANKLGTMNMSSSSFRSYGKKSTHRSSEVGGTSIYSLYKAPKGTADYISETNAKKSEFLQTLNKIDKRSTNKSVDFTKYTSSTWEGMPAVHGSVKSSKSVAFTSQDVGLDEHSDASGLFVESPLDKDEVHMKTGQSISTKLYPHLNFTMDAHDSDIWLAFLIDAGVLHASEIVIEPSDSTIHHDTKGDELEFIVKQIEHHEVPSESTTTTIRDDYEDIHRKIPGLFWDTITMDNPEVAFKKMKKIIHKIIKTQQNLKPMFDIDFANLDHYTTVQNRLNNICRQIAPQKLFL</sequence>
<keyword evidence="6" id="KW-1185">Reference proteome</keyword>
<protein>
    <recommendedName>
        <fullName evidence="4">Guanylate kinase-like domain-containing protein</fullName>
    </recommendedName>
</protein>
<dbReference type="InterPro" id="IPR001611">
    <property type="entry name" value="Leu-rich_rpt"/>
</dbReference>
<dbReference type="SMART" id="SM00072">
    <property type="entry name" value="GuKc"/>
    <property type="match status" value="1"/>
</dbReference>